<sequence>MSAYPDEPRPDGAPESEQRPSNGAAVTAVVLGVIGLFCCFLIVTSVLAVVLGVVGSIFGVIALGGLRTRPDSSRGLAITGLCLSAVALIAGVAVSGSLAVVTHAHPLLPG</sequence>
<keyword evidence="2" id="KW-0812">Transmembrane</keyword>
<evidence type="ECO:0000313" key="3">
    <source>
        <dbReference type="EMBL" id="MEY8039457.1"/>
    </source>
</evidence>
<keyword evidence="4" id="KW-1185">Reference proteome</keyword>
<protein>
    <submittedName>
        <fullName evidence="3">DUF4190 domain-containing protein</fullName>
    </submittedName>
</protein>
<feature type="transmembrane region" description="Helical" evidence="2">
    <location>
        <begin position="30"/>
        <end position="63"/>
    </location>
</feature>
<gene>
    <name evidence="3" type="ORF">AB8O55_08615</name>
</gene>
<reference evidence="3 4" key="1">
    <citation type="submission" date="2024-08" db="EMBL/GenBank/DDBJ databases">
        <title>Genome mining of Saccharopolyspora cebuensis PGLac3 from Nigerian medicinal plant.</title>
        <authorList>
            <person name="Ezeobiora C.E."/>
            <person name="Igbokwe N.H."/>
            <person name="Amin D.H."/>
            <person name="Mendie U.E."/>
        </authorList>
    </citation>
    <scope>NUCLEOTIDE SEQUENCE [LARGE SCALE GENOMIC DNA]</scope>
    <source>
        <strain evidence="3 4">PGLac3</strain>
    </source>
</reference>
<evidence type="ECO:0000256" key="2">
    <source>
        <dbReference type="SAM" id="Phobius"/>
    </source>
</evidence>
<comment type="caution">
    <text evidence="3">The sequence shown here is derived from an EMBL/GenBank/DDBJ whole genome shotgun (WGS) entry which is preliminary data.</text>
</comment>
<evidence type="ECO:0000256" key="1">
    <source>
        <dbReference type="SAM" id="MobiDB-lite"/>
    </source>
</evidence>
<proteinExistence type="predicted"/>
<name>A0ABV4CHG8_9PSEU</name>
<feature type="transmembrane region" description="Helical" evidence="2">
    <location>
        <begin position="75"/>
        <end position="101"/>
    </location>
</feature>
<keyword evidence="2" id="KW-0472">Membrane</keyword>
<feature type="region of interest" description="Disordered" evidence="1">
    <location>
        <begin position="1"/>
        <end position="20"/>
    </location>
</feature>
<keyword evidence="2" id="KW-1133">Transmembrane helix</keyword>
<feature type="compositionally biased region" description="Basic and acidic residues" evidence="1">
    <location>
        <begin position="1"/>
        <end position="18"/>
    </location>
</feature>
<dbReference type="RefSeq" id="WP_345367667.1">
    <property type="nucleotide sequence ID" value="NZ_BAABII010000019.1"/>
</dbReference>
<dbReference type="EMBL" id="JBGEHV010000011">
    <property type="protein sequence ID" value="MEY8039457.1"/>
    <property type="molecule type" value="Genomic_DNA"/>
</dbReference>
<evidence type="ECO:0000313" key="4">
    <source>
        <dbReference type="Proteomes" id="UP001564626"/>
    </source>
</evidence>
<accession>A0ABV4CHG8</accession>
<dbReference type="Proteomes" id="UP001564626">
    <property type="component" value="Unassembled WGS sequence"/>
</dbReference>
<organism evidence="3 4">
    <name type="scientific">Saccharopolyspora cebuensis</name>
    <dbReference type="NCBI Taxonomy" id="418759"/>
    <lineage>
        <taxon>Bacteria</taxon>
        <taxon>Bacillati</taxon>
        <taxon>Actinomycetota</taxon>
        <taxon>Actinomycetes</taxon>
        <taxon>Pseudonocardiales</taxon>
        <taxon>Pseudonocardiaceae</taxon>
        <taxon>Saccharopolyspora</taxon>
    </lineage>
</organism>